<proteinExistence type="predicted"/>
<evidence type="ECO:0008006" key="3">
    <source>
        <dbReference type="Google" id="ProtNLM"/>
    </source>
</evidence>
<evidence type="ECO:0000256" key="1">
    <source>
        <dbReference type="SAM" id="Coils"/>
    </source>
</evidence>
<evidence type="ECO:0000313" key="2">
    <source>
        <dbReference type="EMBL" id="QHT99810.1"/>
    </source>
</evidence>
<protein>
    <recommendedName>
        <fullName evidence="3">Viral late gene transcription factor 3 zinc ribbon domain-containing protein</fullName>
    </recommendedName>
</protein>
<dbReference type="GO" id="GO:0046782">
    <property type="term" value="P:regulation of viral transcription"/>
    <property type="evidence" value="ECO:0007669"/>
    <property type="project" value="InterPro"/>
</dbReference>
<name>A0A6C0J4W7_9ZZZZ</name>
<organism evidence="2">
    <name type="scientific">viral metagenome</name>
    <dbReference type="NCBI Taxonomy" id="1070528"/>
    <lineage>
        <taxon>unclassified sequences</taxon>
        <taxon>metagenomes</taxon>
        <taxon>organismal metagenomes</taxon>
    </lineage>
</organism>
<dbReference type="AlphaFoldDB" id="A0A6C0J4W7"/>
<dbReference type="Pfam" id="PF04947">
    <property type="entry name" value="Pox_VLTF3"/>
    <property type="match status" value="1"/>
</dbReference>
<reference evidence="2" key="1">
    <citation type="journal article" date="2020" name="Nature">
        <title>Giant virus diversity and host interactions through global metagenomics.</title>
        <authorList>
            <person name="Schulz F."/>
            <person name="Roux S."/>
            <person name="Paez-Espino D."/>
            <person name="Jungbluth S."/>
            <person name="Walsh D.A."/>
            <person name="Denef V.J."/>
            <person name="McMahon K.D."/>
            <person name="Konstantinidis K.T."/>
            <person name="Eloe-Fadrosh E.A."/>
            <person name="Kyrpides N.C."/>
            <person name="Woyke T."/>
        </authorList>
    </citation>
    <scope>NUCLEOTIDE SEQUENCE</scope>
    <source>
        <strain evidence="2">GVMAG-M-3300025727-45</strain>
    </source>
</reference>
<accession>A0A6C0J4W7</accession>
<dbReference type="EMBL" id="MN740317">
    <property type="protein sequence ID" value="QHT99810.1"/>
    <property type="molecule type" value="Genomic_DNA"/>
</dbReference>
<sequence length="391" mass="46615">MSKTKYGIIPLEKQTLDSINVCIMENIDKLKEVNIENNDKIKKLEKELTKYESIENEEKNEHDFEKIYELKREIQELKNVIDSNNELEYDYFFDTGDNLFRYYTNNEKDIEEDVNSNMTKIVKRYKRSQKKTILNDYTSSINSIVDINTLKINEDSCSNCKTELQLLSNESKMICPNCGLQSNILIDTDKATYNDPPLENTYFAYKRLNHLNECLVQFQAKENTIIPQEVCDIIKYELVKERKTDLSKLTPSMVRGYLKKHSDKGFNKYYEHIPHILNRLNGVKPKTFTTKMEDDIRKIFMMSQEPFEKHSKTTRNNFLSYNYFLNKSCRILEYDEELCNCFPLLKSEEKLRYQDELWEKICKDLNLPFHSSFDNPSKQKNNDIYWKKILQ</sequence>
<feature type="coiled-coil region" evidence="1">
    <location>
        <begin position="27"/>
        <end position="87"/>
    </location>
</feature>
<keyword evidence="1" id="KW-0175">Coiled coil</keyword>
<dbReference type="InterPro" id="IPR007031">
    <property type="entry name" value="Poxvirus_VLTF3"/>
</dbReference>